<dbReference type="EMBL" id="FOVC01000003">
    <property type="protein sequence ID" value="SFN16781.1"/>
    <property type="molecule type" value="Genomic_DNA"/>
</dbReference>
<reference evidence="4" key="1">
    <citation type="submission" date="2016-10" db="EMBL/GenBank/DDBJ databases">
        <authorList>
            <person name="Varghese N."/>
            <person name="Submissions S."/>
        </authorList>
    </citation>
    <scope>NUCLEOTIDE SEQUENCE [LARGE SCALE GENOMIC DNA]</scope>
    <source>
        <strain evidence="4">N6PO6</strain>
    </source>
</reference>
<dbReference type="Proteomes" id="UP000242222">
    <property type="component" value="Unassembled WGS sequence"/>
</dbReference>
<feature type="chain" id="PRO_5017412695" evidence="2">
    <location>
        <begin position="24"/>
        <end position="87"/>
    </location>
</feature>
<evidence type="ECO:0000256" key="1">
    <source>
        <dbReference type="SAM" id="MobiDB-lite"/>
    </source>
</evidence>
<feature type="compositionally biased region" description="Polar residues" evidence="1">
    <location>
        <begin position="77"/>
        <end position="87"/>
    </location>
</feature>
<dbReference type="AlphaFoldDB" id="A0A1I4WSG4"/>
<accession>A0A1I4WSG4</accession>
<sequence length="87" mass="9676">MKRNMIYLVLLVSTLFTSGQSVAEAGVNKVGGTWILSPVSWHPDLNKEHADYPFDLTPINTGSSHQLAKQNRKHQQHNTSNKTSFVG</sequence>
<evidence type="ECO:0000313" key="3">
    <source>
        <dbReference type="EMBL" id="SFN16781.1"/>
    </source>
</evidence>
<protein>
    <submittedName>
        <fullName evidence="3">Uncharacterized protein</fullName>
    </submittedName>
</protein>
<organism evidence="3 4">
    <name type="scientific">Izhakiella capsodis</name>
    <dbReference type="NCBI Taxonomy" id="1367852"/>
    <lineage>
        <taxon>Bacteria</taxon>
        <taxon>Pseudomonadati</taxon>
        <taxon>Pseudomonadota</taxon>
        <taxon>Gammaproteobacteria</taxon>
        <taxon>Enterobacterales</taxon>
        <taxon>Erwiniaceae</taxon>
        <taxon>Izhakiella</taxon>
    </lineage>
</organism>
<evidence type="ECO:0000313" key="4">
    <source>
        <dbReference type="Proteomes" id="UP000242222"/>
    </source>
</evidence>
<proteinExistence type="predicted"/>
<gene>
    <name evidence="3" type="ORF">SAMN05216516_10348</name>
</gene>
<dbReference type="OrthoDB" id="6547844at2"/>
<evidence type="ECO:0000256" key="2">
    <source>
        <dbReference type="SAM" id="SignalP"/>
    </source>
</evidence>
<dbReference type="RefSeq" id="WP_092876287.1">
    <property type="nucleotide sequence ID" value="NZ_FOVC01000003.1"/>
</dbReference>
<keyword evidence="4" id="KW-1185">Reference proteome</keyword>
<keyword evidence="2" id="KW-0732">Signal</keyword>
<name>A0A1I4WSG4_9GAMM</name>
<feature type="region of interest" description="Disordered" evidence="1">
    <location>
        <begin position="61"/>
        <end position="87"/>
    </location>
</feature>
<feature type="signal peptide" evidence="2">
    <location>
        <begin position="1"/>
        <end position="23"/>
    </location>
</feature>